<accession>A0A392U0F6</accession>
<organism evidence="2 3">
    <name type="scientific">Trifolium medium</name>
    <dbReference type="NCBI Taxonomy" id="97028"/>
    <lineage>
        <taxon>Eukaryota</taxon>
        <taxon>Viridiplantae</taxon>
        <taxon>Streptophyta</taxon>
        <taxon>Embryophyta</taxon>
        <taxon>Tracheophyta</taxon>
        <taxon>Spermatophyta</taxon>
        <taxon>Magnoliopsida</taxon>
        <taxon>eudicotyledons</taxon>
        <taxon>Gunneridae</taxon>
        <taxon>Pentapetalae</taxon>
        <taxon>rosids</taxon>
        <taxon>fabids</taxon>
        <taxon>Fabales</taxon>
        <taxon>Fabaceae</taxon>
        <taxon>Papilionoideae</taxon>
        <taxon>50 kb inversion clade</taxon>
        <taxon>NPAAA clade</taxon>
        <taxon>Hologalegina</taxon>
        <taxon>IRL clade</taxon>
        <taxon>Trifolieae</taxon>
        <taxon>Trifolium</taxon>
    </lineage>
</organism>
<feature type="region of interest" description="Disordered" evidence="1">
    <location>
        <begin position="1"/>
        <end position="24"/>
    </location>
</feature>
<proteinExistence type="predicted"/>
<feature type="compositionally biased region" description="Low complexity" evidence="1">
    <location>
        <begin position="10"/>
        <end position="20"/>
    </location>
</feature>
<comment type="caution">
    <text evidence="2">The sequence shown here is derived from an EMBL/GenBank/DDBJ whole genome shotgun (WGS) entry which is preliminary data.</text>
</comment>
<keyword evidence="3" id="KW-1185">Reference proteome</keyword>
<dbReference type="AlphaFoldDB" id="A0A392U0F6"/>
<dbReference type="EMBL" id="LXQA010698437">
    <property type="protein sequence ID" value="MCI66598.1"/>
    <property type="molecule type" value="Genomic_DNA"/>
</dbReference>
<dbReference type="Proteomes" id="UP000265520">
    <property type="component" value="Unassembled WGS sequence"/>
</dbReference>
<evidence type="ECO:0000256" key="1">
    <source>
        <dbReference type="SAM" id="MobiDB-lite"/>
    </source>
</evidence>
<protein>
    <submittedName>
        <fullName evidence="2">Uncharacterized protein</fullName>
    </submittedName>
</protein>
<evidence type="ECO:0000313" key="3">
    <source>
        <dbReference type="Proteomes" id="UP000265520"/>
    </source>
</evidence>
<name>A0A392U0F6_9FABA</name>
<reference evidence="2 3" key="1">
    <citation type="journal article" date="2018" name="Front. Plant Sci.">
        <title>Red Clover (Trifolium pratense) and Zigzag Clover (T. medium) - A Picture of Genomic Similarities and Differences.</title>
        <authorList>
            <person name="Dluhosova J."/>
            <person name="Istvanek J."/>
            <person name="Nedelnik J."/>
            <person name="Repkova J."/>
        </authorList>
    </citation>
    <scope>NUCLEOTIDE SEQUENCE [LARGE SCALE GENOMIC DNA]</scope>
    <source>
        <strain evidence="3">cv. 10/8</strain>
        <tissue evidence="2">Leaf</tissue>
    </source>
</reference>
<sequence>MCGGGRSEESSSSGSASGGSTLRSAKTTSLEVVGLLYFQLDLSSEPCN</sequence>
<feature type="non-terminal residue" evidence="2">
    <location>
        <position position="48"/>
    </location>
</feature>
<evidence type="ECO:0000313" key="2">
    <source>
        <dbReference type="EMBL" id="MCI66598.1"/>
    </source>
</evidence>